<comment type="caution">
    <text evidence="5">The sequence shown here is derived from an EMBL/GenBank/DDBJ whole genome shotgun (WGS) entry which is preliminary data.</text>
</comment>
<feature type="region of interest" description="Disordered" evidence="4">
    <location>
        <begin position="1"/>
        <end position="51"/>
    </location>
</feature>
<feature type="compositionally biased region" description="Basic and acidic residues" evidence="4">
    <location>
        <begin position="19"/>
        <end position="43"/>
    </location>
</feature>
<name>A0A093V0T4_TALMA</name>
<dbReference type="InterPro" id="IPR008999">
    <property type="entry name" value="Actin-crosslinking"/>
</dbReference>
<keyword evidence="3" id="KW-0539">Nucleus</keyword>
<feature type="compositionally biased region" description="Polar residues" evidence="4">
    <location>
        <begin position="183"/>
        <end position="196"/>
    </location>
</feature>
<dbReference type="GO" id="GO:0005730">
    <property type="term" value="C:nucleolus"/>
    <property type="evidence" value="ECO:0007669"/>
    <property type="project" value="UniProtKB-SubCell"/>
</dbReference>
<feature type="region of interest" description="Disordered" evidence="4">
    <location>
        <begin position="183"/>
        <end position="218"/>
    </location>
</feature>
<organism evidence="5">
    <name type="scientific">Talaromyces marneffei PM1</name>
    <dbReference type="NCBI Taxonomy" id="1077442"/>
    <lineage>
        <taxon>Eukaryota</taxon>
        <taxon>Fungi</taxon>
        <taxon>Dikarya</taxon>
        <taxon>Ascomycota</taxon>
        <taxon>Pezizomycotina</taxon>
        <taxon>Eurotiomycetes</taxon>
        <taxon>Eurotiomycetidae</taxon>
        <taxon>Eurotiales</taxon>
        <taxon>Trichocomaceae</taxon>
        <taxon>Talaromyces</taxon>
        <taxon>Talaromyces sect. Talaromyces</taxon>
    </lineage>
</organism>
<dbReference type="Pfam" id="PF06229">
    <property type="entry name" value="FRG1"/>
    <property type="match status" value="1"/>
</dbReference>
<evidence type="ECO:0000313" key="5">
    <source>
        <dbReference type="EMBL" id="KFX43579.1"/>
    </source>
</evidence>
<dbReference type="GO" id="GO:0071013">
    <property type="term" value="C:catalytic step 2 spliceosome"/>
    <property type="evidence" value="ECO:0007669"/>
    <property type="project" value="TreeGrafter"/>
</dbReference>
<protein>
    <submittedName>
        <fullName evidence="5">Protein frg1</fullName>
    </submittedName>
</protein>
<evidence type="ECO:0000256" key="4">
    <source>
        <dbReference type="SAM" id="MobiDB-lite"/>
    </source>
</evidence>
<evidence type="ECO:0000256" key="3">
    <source>
        <dbReference type="ARBA" id="ARBA00023242"/>
    </source>
</evidence>
<dbReference type="SUPFAM" id="SSF50405">
    <property type="entry name" value="Actin-crosslinking proteins"/>
    <property type="match status" value="1"/>
</dbReference>
<dbReference type="eggNOG" id="KOG3962">
    <property type="taxonomic scope" value="Eukaryota"/>
</dbReference>
<dbReference type="Gene3D" id="2.80.10.50">
    <property type="match status" value="1"/>
</dbReference>
<evidence type="ECO:0000256" key="2">
    <source>
        <dbReference type="ARBA" id="ARBA00010878"/>
    </source>
</evidence>
<dbReference type="PANTHER" id="PTHR12928:SF0">
    <property type="entry name" value="FSHD REGION GENE 1"/>
    <property type="match status" value="1"/>
</dbReference>
<evidence type="ECO:0000256" key="1">
    <source>
        <dbReference type="ARBA" id="ARBA00004604"/>
    </source>
</evidence>
<dbReference type="InterPro" id="IPR010414">
    <property type="entry name" value="FRG1"/>
</dbReference>
<dbReference type="PANTHER" id="PTHR12928">
    <property type="entry name" value="FRG1 PROTEIN"/>
    <property type="match status" value="1"/>
</dbReference>
<sequence length="304" mass="33983">MVKPLSFKGDKKTKKRKHRQDDESNESKRTPTDLIAHEQHEEQNTTTEDDQNWVSADVPSDISGPVVIVLPSTPIPTCIACDANGAVFASELENTIDNDPRTAEPHDVRQVWVATRVAGTEGFSFKGHHGRYLSCDKYGILSATAAAISPFESFIAIQPPDTPGMLALQTRGGESDTFITITEKPSTTSNNTTRRLINSEDGDEDDKDSKENGNKKIEVRGDANSISFSSTLRIRMQARFKPKLKASKESKAREKISRKELEATVGRRLEDHEVKRLKRARREGNYYEEVLDVRVKGKHDKFAS</sequence>
<dbReference type="CDD" id="cd23339">
    <property type="entry name" value="beta-trefoil_FSCN_fungal_FRG1-like"/>
    <property type="match status" value="1"/>
</dbReference>
<proteinExistence type="inferred from homology"/>
<dbReference type="EMBL" id="JPOX01000034">
    <property type="protein sequence ID" value="KFX43579.1"/>
    <property type="molecule type" value="Genomic_DNA"/>
</dbReference>
<gene>
    <name evidence="5" type="ORF">GQ26_0340430</name>
</gene>
<comment type="subcellular location">
    <subcellularLocation>
        <location evidence="1">Nucleus</location>
        <location evidence="1">Nucleolus</location>
    </subcellularLocation>
</comment>
<feature type="compositionally biased region" description="Basic and acidic residues" evidence="4">
    <location>
        <begin position="207"/>
        <end position="218"/>
    </location>
</feature>
<dbReference type="GO" id="GO:0051015">
    <property type="term" value="F:actin filament binding"/>
    <property type="evidence" value="ECO:0007669"/>
    <property type="project" value="TreeGrafter"/>
</dbReference>
<dbReference type="AlphaFoldDB" id="A0A093V0T4"/>
<reference evidence="5" key="1">
    <citation type="journal article" date="2014" name="PLoS Genet.">
        <title>Signature Gene Expression Reveals Novel Clues to the Molecular Mechanisms of Dimorphic Transition in Penicillium marneffei.</title>
        <authorList>
            <person name="Yang E."/>
            <person name="Wang G."/>
            <person name="Cai J."/>
            <person name="Woo P.C."/>
            <person name="Lau S.K."/>
            <person name="Yuen K.-Y."/>
            <person name="Chow W.-N."/>
            <person name="Lin X."/>
        </authorList>
    </citation>
    <scope>NUCLEOTIDE SEQUENCE [LARGE SCALE GENOMIC DNA]</scope>
    <source>
        <strain evidence="5">PM1</strain>
    </source>
</reference>
<comment type="similarity">
    <text evidence="2">Belongs to the FRG1 family.</text>
</comment>
<accession>A0A093V0T4</accession>
<dbReference type="HOGENOM" id="CLU_062276_2_0_1"/>